<dbReference type="EMBL" id="CP023445">
    <property type="protein sequence ID" value="ATE55886.1"/>
    <property type="molecule type" value="Genomic_DNA"/>
</dbReference>
<reference evidence="3" key="1">
    <citation type="submission" date="2017-09" db="EMBL/GenBank/DDBJ databases">
        <title>Complete Genome Sequence of ansamitocin-producing Bacterium Actinosynnema pretiosum X47.</title>
        <authorList>
            <person name="Cao G."/>
            <person name="Zong G."/>
            <person name="Zhong C."/>
            <person name="Fu J."/>
        </authorList>
    </citation>
    <scope>NUCLEOTIDE SEQUENCE [LARGE SCALE GENOMIC DNA]</scope>
    <source>
        <strain evidence="3">X47</strain>
    </source>
</reference>
<gene>
    <name evidence="3" type="ORF">CNX65_23550</name>
</gene>
<protein>
    <submittedName>
        <fullName evidence="3">Amidohydrolase</fullName>
    </submittedName>
</protein>
<keyword evidence="1" id="KW-0378">Hydrolase</keyword>
<dbReference type="AlphaFoldDB" id="A0A290ZA65"/>
<dbReference type="GO" id="GO:0016810">
    <property type="term" value="F:hydrolase activity, acting on carbon-nitrogen (but not peptide) bonds"/>
    <property type="evidence" value="ECO:0007669"/>
    <property type="project" value="InterPro"/>
</dbReference>
<dbReference type="Proteomes" id="UP000218505">
    <property type="component" value="Chromosome"/>
</dbReference>
<dbReference type="PANTHER" id="PTHR43794:SF11">
    <property type="entry name" value="AMIDOHYDROLASE-RELATED DOMAIN-CONTAINING PROTEIN"/>
    <property type="match status" value="1"/>
</dbReference>
<evidence type="ECO:0000256" key="1">
    <source>
        <dbReference type="ARBA" id="ARBA00022801"/>
    </source>
</evidence>
<dbReference type="RefSeq" id="WP_096495715.1">
    <property type="nucleotide sequence ID" value="NZ_CP023445.1"/>
</dbReference>
<dbReference type="KEGG" id="apre:CNX65_23550"/>
<sequence>MTEDFQAGQGLPADSGKPGSRYLVKGGAVLSLDPAVGDFERADVLVDGARIAAVGPDLRVPDAAVLDARGRIVLPGFVDTHHHQFETALRGALPDALLFDDGSGSPSANPNYGDFVLGRTAPLYRPEDVRLSTLFAGLAQLDAGVTTVLDISQIHHTPEHTDAAVTALRETGRRAVLSYAGGDGRPGSTYPEDARAVLERWFASDGLVTMAMGGEMYLDYEARYSRAWELGRELGLRIVAHAVSGAGTNPVLDRVARGEGGVGGNLGLGPDNLFIHMTGVGEETWRRVRDAGARVSIAFPIEMAMRHGTPPILTMQALGMEPSLSSDVETTMPADPFTLMRSALTMQRMVVNERVLARGDGHPPNHWPTPAEDDPPLLTARDVLRFATLNGAGDLGLAHRTGSLTPGKDADVVLLDATALNVAPLNNVPGAVVALMDRSNVETVIVAGRVRKWRGRLLDVDVDRLRHELEDSRDHLFHAAGLRRDLFGRG</sequence>
<feature type="domain" description="Amidohydrolase-related" evidence="2">
    <location>
        <begin position="72"/>
        <end position="450"/>
    </location>
</feature>
<name>A0A290ZA65_9PSEU</name>
<dbReference type="Gene3D" id="2.30.40.10">
    <property type="entry name" value="Urease, subunit C, domain 1"/>
    <property type="match status" value="1"/>
</dbReference>
<organism evidence="3 4">
    <name type="scientific">Actinosynnema pretiosum</name>
    <dbReference type="NCBI Taxonomy" id="42197"/>
    <lineage>
        <taxon>Bacteria</taxon>
        <taxon>Bacillati</taxon>
        <taxon>Actinomycetota</taxon>
        <taxon>Actinomycetes</taxon>
        <taxon>Pseudonocardiales</taxon>
        <taxon>Pseudonocardiaceae</taxon>
        <taxon>Actinosynnema</taxon>
    </lineage>
</organism>
<evidence type="ECO:0000313" key="4">
    <source>
        <dbReference type="Proteomes" id="UP000218505"/>
    </source>
</evidence>
<dbReference type="Pfam" id="PF01979">
    <property type="entry name" value="Amidohydro_1"/>
    <property type="match status" value="1"/>
</dbReference>
<keyword evidence="4" id="KW-1185">Reference proteome</keyword>
<dbReference type="SUPFAM" id="SSF51338">
    <property type="entry name" value="Composite domain of metallo-dependent hydrolases"/>
    <property type="match status" value="1"/>
</dbReference>
<proteinExistence type="predicted"/>
<evidence type="ECO:0000313" key="3">
    <source>
        <dbReference type="EMBL" id="ATE55886.1"/>
    </source>
</evidence>
<dbReference type="InterPro" id="IPR006680">
    <property type="entry name" value="Amidohydro-rel"/>
</dbReference>
<accession>A0A290ZA65</accession>
<dbReference type="InterPro" id="IPR050287">
    <property type="entry name" value="MTA/SAH_deaminase"/>
</dbReference>
<dbReference type="SUPFAM" id="SSF51556">
    <property type="entry name" value="Metallo-dependent hydrolases"/>
    <property type="match status" value="1"/>
</dbReference>
<dbReference type="InterPro" id="IPR032466">
    <property type="entry name" value="Metal_Hydrolase"/>
</dbReference>
<dbReference type="InterPro" id="IPR011059">
    <property type="entry name" value="Metal-dep_hydrolase_composite"/>
</dbReference>
<dbReference type="PANTHER" id="PTHR43794">
    <property type="entry name" value="AMINOHYDROLASE SSNA-RELATED"/>
    <property type="match status" value="1"/>
</dbReference>
<dbReference type="Gene3D" id="3.20.20.140">
    <property type="entry name" value="Metal-dependent hydrolases"/>
    <property type="match status" value="1"/>
</dbReference>
<evidence type="ECO:0000259" key="2">
    <source>
        <dbReference type="Pfam" id="PF01979"/>
    </source>
</evidence>
<dbReference type="NCBIfam" id="NF006056">
    <property type="entry name" value="PRK08204.1"/>
    <property type="match status" value="1"/>
</dbReference>